<dbReference type="InterPro" id="IPR013792">
    <property type="entry name" value="RNA3'P_cycl/enolpyr_Trfase_a/b"/>
</dbReference>
<dbReference type="SUPFAM" id="SSF55205">
    <property type="entry name" value="EPT/RTPC-like"/>
    <property type="match status" value="1"/>
</dbReference>
<dbReference type="GO" id="GO:0000166">
    <property type="term" value="F:nucleotide binding"/>
    <property type="evidence" value="ECO:0007669"/>
    <property type="project" value="UniProtKB-KW"/>
</dbReference>
<comment type="caution">
    <text evidence="8">The sequence shown here is derived from an EMBL/GenBank/DDBJ whole genome shotgun (WGS) entry which is preliminary data.</text>
</comment>
<dbReference type="Gene3D" id="3.30.360.20">
    <property type="entry name" value="RNA 3'-terminal phosphate cyclase, insert domain"/>
    <property type="match status" value="1"/>
</dbReference>
<organism evidence="8 9">
    <name type="scientific">Candidatus Nanoclepta minutus</name>
    <dbReference type="NCBI Taxonomy" id="1940235"/>
    <lineage>
        <taxon>Archaea</taxon>
        <taxon>Nanobdellota</taxon>
        <taxon>Candidatus Nanoclepta</taxon>
    </lineage>
</organism>
<dbReference type="InterPro" id="IPR023797">
    <property type="entry name" value="RNA3'_phos_cyclase_dom"/>
</dbReference>
<sequence length="354" mass="39559">MIVIDGSYGEGGGQILRTSIALSSIFREPIRIINIRKNRKPPGLKMQHLHAIIMLSKITRAYINEIKVGSMEVEFRPNGIYGGKYKEDIGTAGSITLLLQAVLLPSLFADSKVRLLIRGGTDVEHSPSLDYFQYVLLPYYRILADISIKVVRRGFYPKGGGEVEVNVIPKFSVSQYKDIGDFIRDVGSIGSLDISFEEIDEVNIYSVASMDLKSRNVCERMIKGALAVFSKLTDIKIKKKIEYVNTLSTGAVITIVANKKYPFGVDLLGRRGLRAEIVGKIAAENFLEILKRRASVDKNLADNLIPILSLVKGSFITPEITGHLDTNIWVVKKFLNSLSVKIEKIDDCYRIYIR</sequence>
<dbReference type="InterPro" id="IPR017770">
    <property type="entry name" value="RNA3'_term_phos_cyc_type_1"/>
</dbReference>
<dbReference type="Pfam" id="PF05189">
    <property type="entry name" value="RTC_insert"/>
    <property type="match status" value="1"/>
</dbReference>
<dbReference type="EC" id="6.5.1.4" evidence="5"/>
<dbReference type="AlphaFoldDB" id="A0A397WNF0"/>
<evidence type="ECO:0000256" key="2">
    <source>
        <dbReference type="ARBA" id="ARBA00021428"/>
    </source>
</evidence>
<evidence type="ECO:0000259" key="6">
    <source>
        <dbReference type="Pfam" id="PF01137"/>
    </source>
</evidence>
<gene>
    <name evidence="8" type="ORF">BXU00_01610</name>
</gene>
<reference evidence="8 9" key="1">
    <citation type="journal article" date="2018" name="Syst. Appl. Microbiol.">
        <title>A new symbiotic nanoarchaeote (Candidatus Nanoclepta minutus) and its host (Zestosphaera tikiterensis gen. nov., sp. nov.) from a New Zealand hot spring.</title>
        <authorList>
            <person name="St John E."/>
            <person name="Liu Y."/>
            <person name="Podar M."/>
            <person name="Stott M.B."/>
            <person name="Meneghin J."/>
            <person name="Chen Z."/>
            <person name="Lagutin K."/>
            <person name="Mitchell K."/>
            <person name="Reysenbach A.L."/>
        </authorList>
    </citation>
    <scope>NUCLEOTIDE SEQUENCE [LARGE SCALE GENOMIC DNA]</scope>
    <source>
        <strain evidence="8">NZ3</strain>
    </source>
</reference>
<dbReference type="PANTHER" id="PTHR11096:SF0">
    <property type="entry name" value="RNA 3'-TERMINAL PHOSPHATE CYCLASE"/>
    <property type="match status" value="1"/>
</dbReference>
<dbReference type="PIRSF" id="PIRSF005378">
    <property type="entry name" value="RNA3'_term_phos_cycl_euk"/>
    <property type="match status" value="1"/>
</dbReference>
<feature type="domain" description="RNA 3'-terminal phosphate cyclase" evidence="6">
    <location>
        <begin position="8"/>
        <end position="336"/>
    </location>
</feature>
<evidence type="ECO:0000313" key="9">
    <source>
        <dbReference type="Proteomes" id="UP000266622"/>
    </source>
</evidence>
<evidence type="ECO:0000313" key="8">
    <source>
        <dbReference type="EMBL" id="RIB35442.1"/>
    </source>
</evidence>
<dbReference type="InterPro" id="IPR013791">
    <property type="entry name" value="RNA3'-term_phos_cycl_insert"/>
</dbReference>
<protein>
    <recommendedName>
        <fullName evidence="2 5">RNA 3'-terminal phosphate cyclase</fullName>
        <ecNumber evidence="5">6.5.1.4</ecNumber>
    </recommendedName>
</protein>
<dbReference type="InterPro" id="IPR020719">
    <property type="entry name" value="RNA3'_term_phos_cycl-like_CS"/>
</dbReference>
<dbReference type="InterPro" id="IPR000228">
    <property type="entry name" value="RNA3'_term_phos_cyc"/>
</dbReference>
<dbReference type="InterPro" id="IPR037136">
    <property type="entry name" value="RNA3'_phos_cyclase_dom_sf"/>
</dbReference>
<proteinExistence type="inferred from homology"/>
<dbReference type="GO" id="GO:0006396">
    <property type="term" value="P:RNA processing"/>
    <property type="evidence" value="ECO:0007669"/>
    <property type="project" value="UniProtKB-UniRule"/>
</dbReference>
<dbReference type="NCBIfam" id="TIGR03399">
    <property type="entry name" value="RNA_3prim_cycl"/>
    <property type="match status" value="1"/>
</dbReference>
<evidence type="ECO:0000259" key="7">
    <source>
        <dbReference type="Pfam" id="PF05189"/>
    </source>
</evidence>
<evidence type="ECO:0000256" key="3">
    <source>
        <dbReference type="ARBA" id="ARBA00022598"/>
    </source>
</evidence>
<keyword evidence="3" id="KW-0436">Ligase</keyword>
<dbReference type="GO" id="GO:0003963">
    <property type="term" value="F:RNA-3'-phosphate cyclase activity"/>
    <property type="evidence" value="ECO:0007669"/>
    <property type="project" value="UniProtKB-UniRule"/>
</dbReference>
<dbReference type="PANTHER" id="PTHR11096">
    <property type="entry name" value="RNA 3' TERMINAL PHOSPHATE CYCLASE"/>
    <property type="match status" value="1"/>
</dbReference>
<dbReference type="EMBL" id="MWMI01000002">
    <property type="protein sequence ID" value="RIB35442.1"/>
    <property type="molecule type" value="Genomic_DNA"/>
</dbReference>
<name>A0A397WNF0_9ARCH</name>
<feature type="domain" description="RNA 3'-terminal phosphate cyclase insert" evidence="7">
    <location>
        <begin position="197"/>
        <end position="290"/>
    </location>
</feature>
<dbReference type="Proteomes" id="UP000266622">
    <property type="component" value="Unassembled WGS sequence"/>
</dbReference>
<evidence type="ECO:0000256" key="5">
    <source>
        <dbReference type="NCBIfam" id="TIGR03399"/>
    </source>
</evidence>
<evidence type="ECO:0000256" key="4">
    <source>
        <dbReference type="ARBA" id="ARBA00022741"/>
    </source>
</evidence>
<accession>A0A397WNF0</accession>
<keyword evidence="4" id="KW-0547">Nucleotide-binding</keyword>
<dbReference type="PROSITE" id="PS01287">
    <property type="entry name" value="RTC"/>
    <property type="match status" value="1"/>
</dbReference>
<dbReference type="SUPFAM" id="SSF52913">
    <property type="entry name" value="RNA 3'-terminal phosphate cyclase, RPTC, insert domain"/>
    <property type="match status" value="1"/>
</dbReference>
<dbReference type="InterPro" id="IPR036553">
    <property type="entry name" value="RPTC_insert"/>
</dbReference>
<evidence type="ECO:0000256" key="1">
    <source>
        <dbReference type="ARBA" id="ARBA00009206"/>
    </source>
</evidence>
<comment type="similarity">
    <text evidence="1">Belongs to the RNA 3'-terminal cyclase family. Type 1 subfamily.</text>
</comment>
<dbReference type="Gene3D" id="3.65.10.20">
    <property type="entry name" value="RNA 3'-terminal phosphate cyclase domain"/>
    <property type="match status" value="1"/>
</dbReference>
<dbReference type="Pfam" id="PF01137">
    <property type="entry name" value="RTC"/>
    <property type="match status" value="1"/>
</dbReference>